<accession>A0A917HFQ4</accession>
<protein>
    <recommendedName>
        <fullName evidence="2 8">Carbonic anhydrase</fullName>
        <ecNumber evidence="2 8">4.2.1.1</ecNumber>
    </recommendedName>
    <alternativeName>
        <fullName evidence="8">Carbonate dehydratase</fullName>
    </alternativeName>
</protein>
<keyword evidence="5 8" id="KW-0456">Lyase</keyword>
<dbReference type="RefSeq" id="WP_188554135.1">
    <property type="nucleotide sequence ID" value="NZ_BMGT01000002.1"/>
</dbReference>
<dbReference type="GO" id="GO:0004089">
    <property type="term" value="F:carbonate dehydratase activity"/>
    <property type="evidence" value="ECO:0007669"/>
    <property type="project" value="UniProtKB-UniRule"/>
</dbReference>
<evidence type="ECO:0000256" key="1">
    <source>
        <dbReference type="ARBA" id="ARBA00006217"/>
    </source>
</evidence>
<organism evidence="9 10">
    <name type="scientific">Edaphobacter dinghuensis</name>
    <dbReference type="NCBI Taxonomy" id="1560005"/>
    <lineage>
        <taxon>Bacteria</taxon>
        <taxon>Pseudomonadati</taxon>
        <taxon>Acidobacteriota</taxon>
        <taxon>Terriglobia</taxon>
        <taxon>Terriglobales</taxon>
        <taxon>Acidobacteriaceae</taxon>
        <taxon>Edaphobacter</taxon>
    </lineage>
</organism>
<feature type="binding site" evidence="7">
    <location>
        <position position="103"/>
    </location>
    <ligand>
        <name>Zn(2+)</name>
        <dbReference type="ChEBI" id="CHEBI:29105"/>
    </ligand>
</feature>
<comment type="similarity">
    <text evidence="1 8">Belongs to the beta-class carbonic anhydrase family.</text>
</comment>
<feature type="binding site" evidence="7">
    <location>
        <position position="106"/>
    </location>
    <ligand>
        <name>Zn(2+)</name>
        <dbReference type="ChEBI" id="CHEBI:29105"/>
    </ligand>
</feature>
<evidence type="ECO:0000256" key="4">
    <source>
        <dbReference type="ARBA" id="ARBA00022833"/>
    </source>
</evidence>
<evidence type="ECO:0000313" key="10">
    <source>
        <dbReference type="Proteomes" id="UP000647241"/>
    </source>
</evidence>
<evidence type="ECO:0000256" key="8">
    <source>
        <dbReference type="RuleBase" id="RU003956"/>
    </source>
</evidence>
<sequence length="209" mass="22912">MQDVLEQLKAGIRRFQTTVYPEQAEMFRRAVAQPQEPHTLFIACADSRIDPEMITQSTPGEMFVLRNIGNLIPAYGEMMGGVSAVVEYAVSLLKVKHVVVCGHADCGAMKGLLNPDSVTTMPAVENWLKNATAARSIAEALGAKNEEPGILMRRVTEQNVLLQIQHLRTHPSVAAAIARKELTISAWVYEIGTGEVRICEDGIEFVPVV</sequence>
<dbReference type="InterPro" id="IPR036874">
    <property type="entry name" value="Carbonic_anhydrase_sf"/>
</dbReference>
<evidence type="ECO:0000256" key="3">
    <source>
        <dbReference type="ARBA" id="ARBA00022723"/>
    </source>
</evidence>
<dbReference type="EC" id="4.2.1.1" evidence="2 8"/>
<dbReference type="PANTHER" id="PTHR11002:SF76">
    <property type="entry name" value="CARBONIC ANHYDRASE"/>
    <property type="match status" value="1"/>
</dbReference>
<proteinExistence type="inferred from homology"/>
<dbReference type="Pfam" id="PF00484">
    <property type="entry name" value="Pro_CA"/>
    <property type="match status" value="1"/>
</dbReference>
<feature type="binding site" evidence="7">
    <location>
        <position position="44"/>
    </location>
    <ligand>
        <name>Zn(2+)</name>
        <dbReference type="ChEBI" id="CHEBI:29105"/>
    </ligand>
</feature>
<comment type="catalytic activity">
    <reaction evidence="6 8">
        <text>hydrogencarbonate + H(+) = CO2 + H2O</text>
        <dbReference type="Rhea" id="RHEA:10748"/>
        <dbReference type="ChEBI" id="CHEBI:15377"/>
        <dbReference type="ChEBI" id="CHEBI:15378"/>
        <dbReference type="ChEBI" id="CHEBI:16526"/>
        <dbReference type="ChEBI" id="CHEBI:17544"/>
        <dbReference type="EC" id="4.2.1.1"/>
    </reaction>
</comment>
<evidence type="ECO:0000256" key="6">
    <source>
        <dbReference type="ARBA" id="ARBA00048348"/>
    </source>
</evidence>
<name>A0A917HFQ4_9BACT</name>
<feature type="binding site" evidence="7">
    <location>
        <position position="46"/>
    </location>
    <ligand>
        <name>Zn(2+)</name>
        <dbReference type="ChEBI" id="CHEBI:29105"/>
    </ligand>
</feature>
<comment type="function">
    <text evidence="8">Reversible hydration of carbon dioxide.</text>
</comment>
<keyword evidence="10" id="KW-1185">Reference proteome</keyword>
<reference evidence="9" key="2">
    <citation type="submission" date="2020-09" db="EMBL/GenBank/DDBJ databases">
        <authorList>
            <person name="Sun Q."/>
            <person name="Zhou Y."/>
        </authorList>
    </citation>
    <scope>NUCLEOTIDE SEQUENCE</scope>
    <source>
        <strain evidence="9">CGMCC 1.12997</strain>
    </source>
</reference>
<dbReference type="InterPro" id="IPR015892">
    <property type="entry name" value="Carbonic_anhydrase_CS"/>
</dbReference>
<dbReference type="PANTHER" id="PTHR11002">
    <property type="entry name" value="CARBONIC ANHYDRASE"/>
    <property type="match status" value="1"/>
</dbReference>
<dbReference type="PROSITE" id="PS00704">
    <property type="entry name" value="PROK_CO2_ANHYDRASE_1"/>
    <property type="match status" value="1"/>
</dbReference>
<dbReference type="AlphaFoldDB" id="A0A917HFQ4"/>
<gene>
    <name evidence="9" type="ORF">GCM10011585_21690</name>
</gene>
<dbReference type="PROSITE" id="PS00705">
    <property type="entry name" value="PROK_CO2_ANHYDRASE_2"/>
    <property type="match status" value="1"/>
</dbReference>
<evidence type="ECO:0000256" key="5">
    <source>
        <dbReference type="ARBA" id="ARBA00023239"/>
    </source>
</evidence>
<dbReference type="SUPFAM" id="SSF53056">
    <property type="entry name" value="beta-carbonic anhydrase, cab"/>
    <property type="match status" value="1"/>
</dbReference>
<dbReference type="Gene3D" id="3.40.1050.10">
    <property type="entry name" value="Carbonic anhydrase"/>
    <property type="match status" value="1"/>
</dbReference>
<keyword evidence="4 7" id="KW-0862">Zinc</keyword>
<dbReference type="Proteomes" id="UP000647241">
    <property type="component" value="Unassembled WGS sequence"/>
</dbReference>
<dbReference type="InterPro" id="IPR001765">
    <property type="entry name" value="Carbonic_anhydrase"/>
</dbReference>
<evidence type="ECO:0000313" key="9">
    <source>
        <dbReference type="EMBL" id="GGG78199.1"/>
    </source>
</evidence>
<dbReference type="GO" id="GO:0008270">
    <property type="term" value="F:zinc ion binding"/>
    <property type="evidence" value="ECO:0007669"/>
    <property type="project" value="UniProtKB-UniRule"/>
</dbReference>
<dbReference type="GO" id="GO:0015976">
    <property type="term" value="P:carbon utilization"/>
    <property type="evidence" value="ECO:0007669"/>
    <property type="project" value="InterPro"/>
</dbReference>
<dbReference type="EMBL" id="BMGT01000002">
    <property type="protein sequence ID" value="GGG78199.1"/>
    <property type="molecule type" value="Genomic_DNA"/>
</dbReference>
<evidence type="ECO:0000256" key="7">
    <source>
        <dbReference type="PIRSR" id="PIRSR601765-1"/>
    </source>
</evidence>
<reference evidence="9" key="1">
    <citation type="journal article" date="2014" name="Int. J. Syst. Evol. Microbiol.">
        <title>Complete genome sequence of Corynebacterium casei LMG S-19264T (=DSM 44701T), isolated from a smear-ripened cheese.</title>
        <authorList>
            <consortium name="US DOE Joint Genome Institute (JGI-PGF)"/>
            <person name="Walter F."/>
            <person name="Albersmeier A."/>
            <person name="Kalinowski J."/>
            <person name="Ruckert C."/>
        </authorList>
    </citation>
    <scope>NUCLEOTIDE SEQUENCE</scope>
    <source>
        <strain evidence="9">CGMCC 1.12997</strain>
    </source>
</reference>
<comment type="cofactor">
    <cofactor evidence="7">
        <name>Zn(2+)</name>
        <dbReference type="ChEBI" id="CHEBI:29105"/>
    </cofactor>
    <text evidence="7">Binds 1 zinc ion per subunit.</text>
</comment>
<keyword evidence="3 7" id="KW-0479">Metal-binding</keyword>
<evidence type="ECO:0000256" key="2">
    <source>
        <dbReference type="ARBA" id="ARBA00012925"/>
    </source>
</evidence>
<dbReference type="SMART" id="SM00947">
    <property type="entry name" value="Pro_CA"/>
    <property type="match status" value="1"/>
</dbReference>
<comment type="caution">
    <text evidence="9">The sequence shown here is derived from an EMBL/GenBank/DDBJ whole genome shotgun (WGS) entry which is preliminary data.</text>
</comment>